<name>A0A517ZWU2_9PLAN</name>
<evidence type="ECO:0000256" key="6">
    <source>
        <dbReference type="ARBA" id="ARBA00022884"/>
    </source>
</evidence>
<dbReference type="GO" id="GO:0000049">
    <property type="term" value="F:tRNA binding"/>
    <property type="evidence" value="ECO:0007669"/>
    <property type="project" value="UniProtKB-KW"/>
</dbReference>
<dbReference type="InterPro" id="IPR023673">
    <property type="entry name" value="Ribosomal_uL1_CS"/>
</dbReference>
<proteinExistence type="inferred from homology"/>
<dbReference type="InterPro" id="IPR002143">
    <property type="entry name" value="Ribosomal_uL1"/>
</dbReference>
<dbReference type="Pfam" id="PF00687">
    <property type="entry name" value="Ribosomal_L1"/>
    <property type="match status" value="1"/>
</dbReference>
<dbReference type="InterPro" id="IPR023674">
    <property type="entry name" value="Ribosomal_uL1-like"/>
</dbReference>
<dbReference type="PIRSF" id="PIRSF002155">
    <property type="entry name" value="Ribosomal_L1"/>
    <property type="match status" value="1"/>
</dbReference>
<dbReference type="PANTHER" id="PTHR36427:SF3">
    <property type="entry name" value="LARGE RIBOSOMAL SUBUNIT PROTEIN UL1M"/>
    <property type="match status" value="1"/>
</dbReference>
<evidence type="ECO:0000256" key="1">
    <source>
        <dbReference type="ARBA" id="ARBA00010531"/>
    </source>
</evidence>
<sequence length="234" mass="24758">MAKQSKRQEFLLKQVEGLTSVDLADAVAKLKGLEASLPKKIPPCKFDQTVEVVMRLGIDVRQADQMVRGSIVLPHGIGKSKTVLVFAQGENATAAEEAGADFVGGKELADKVKDGWLEFDAAIATPDMMGVVGPLGRVLGPRGLMPSPRAGTVTQDVANTVKEYKAGKVEFRADAGGNVHCVMGKLSFSEEQLVDNISAFIKQIRAMKPSGSKGVYVRTIAVSATHSPGIGIAL</sequence>
<dbReference type="AlphaFoldDB" id="A0A517ZWU2"/>
<dbReference type="PANTHER" id="PTHR36427">
    <property type="entry name" value="54S RIBOSOMAL PROTEIN L1, MITOCHONDRIAL"/>
    <property type="match status" value="1"/>
</dbReference>
<dbReference type="InterPro" id="IPR016095">
    <property type="entry name" value="Ribosomal_uL1_3-a/b-sand"/>
</dbReference>
<keyword evidence="8 10" id="KW-0687">Ribonucleoprotein</keyword>
<dbReference type="GO" id="GO:0006417">
    <property type="term" value="P:regulation of translation"/>
    <property type="evidence" value="ECO:0007669"/>
    <property type="project" value="UniProtKB-KW"/>
</dbReference>
<dbReference type="EMBL" id="CP036276">
    <property type="protein sequence ID" value="QDU46916.1"/>
    <property type="molecule type" value="Genomic_DNA"/>
</dbReference>
<keyword evidence="13" id="KW-1185">Reference proteome</keyword>
<dbReference type="InterPro" id="IPR028364">
    <property type="entry name" value="Ribosomal_uL1/biogenesis"/>
</dbReference>
<dbReference type="GO" id="GO:0006412">
    <property type="term" value="P:translation"/>
    <property type="evidence" value="ECO:0007669"/>
    <property type="project" value="UniProtKB-UniRule"/>
</dbReference>
<dbReference type="RefSeq" id="WP_145380781.1">
    <property type="nucleotide sequence ID" value="NZ_CP036276.1"/>
</dbReference>
<dbReference type="InterPro" id="IPR005878">
    <property type="entry name" value="Ribosom_uL1_bac-type"/>
</dbReference>
<keyword evidence="7 10" id="KW-0689">Ribosomal protein</keyword>
<comment type="subunit">
    <text evidence="10">Part of the 50S ribosomal subunit.</text>
</comment>
<gene>
    <name evidence="10 12" type="primary">rplA</name>
    <name evidence="12" type="ORF">Mal52_54390</name>
</gene>
<evidence type="ECO:0000256" key="7">
    <source>
        <dbReference type="ARBA" id="ARBA00022980"/>
    </source>
</evidence>
<organism evidence="12 13">
    <name type="scientific">Symmachiella dynata</name>
    <dbReference type="NCBI Taxonomy" id="2527995"/>
    <lineage>
        <taxon>Bacteria</taxon>
        <taxon>Pseudomonadati</taxon>
        <taxon>Planctomycetota</taxon>
        <taxon>Planctomycetia</taxon>
        <taxon>Planctomycetales</taxon>
        <taxon>Planctomycetaceae</taxon>
        <taxon>Symmachiella</taxon>
    </lineage>
</organism>
<dbReference type="PROSITE" id="PS01199">
    <property type="entry name" value="RIBOSOMAL_L1"/>
    <property type="match status" value="1"/>
</dbReference>
<dbReference type="KEGG" id="sdyn:Mal52_54390"/>
<keyword evidence="5 10" id="KW-0810">Translation regulation</keyword>
<comment type="function">
    <text evidence="10">Binds directly to 23S rRNA. The L1 stalk is quite mobile in the ribosome, and is involved in E site tRNA release.</text>
</comment>
<evidence type="ECO:0000256" key="5">
    <source>
        <dbReference type="ARBA" id="ARBA00022845"/>
    </source>
</evidence>
<dbReference type="Gene3D" id="3.30.190.20">
    <property type="match status" value="1"/>
</dbReference>
<dbReference type="GO" id="GO:0003735">
    <property type="term" value="F:structural constituent of ribosome"/>
    <property type="evidence" value="ECO:0007669"/>
    <property type="project" value="InterPro"/>
</dbReference>
<dbReference type="NCBIfam" id="TIGR01169">
    <property type="entry name" value="rplA_bact"/>
    <property type="match status" value="1"/>
</dbReference>
<dbReference type="FunFam" id="3.40.50.790:FF:000001">
    <property type="entry name" value="50S ribosomal protein L1"/>
    <property type="match status" value="1"/>
</dbReference>
<evidence type="ECO:0000256" key="2">
    <source>
        <dbReference type="ARBA" id="ARBA00022491"/>
    </source>
</evidence>
<keyword evidence="3 10" id="KW-0820">tRNA-binding</keyword>
<keyword evidence="6 10" id="KW-0694">RNA-binding</keyword>
<dbReference type="HAMAP" id="MF_01318_B">
    <property type="entry name" value="Ribosomal_uL1_B"/>
    <property type="match status" value="1"/>
</dbReference>
<dbReference type="Gene3D" id="3.40.50.790">
    <property type="match status" value="1"/>
</dbReference>
<comment type="similarity">
    <text evidence="1 10 11">Belongs to the universal ribosomal protein uL1 family.</text>
</comment>
<accession>A0A517ZWU2</accession>
<reference evidence="12 13" key="1">
    <citation type="submission" date="2019-02" db="EMBL/GenBank/DDBJ databases">
        <title>Deep-cultivation of Planctomycetes and their phenomic and genomic characterization uncovers novel biology.</title>
        <authorList>
            <person name="Wiegand S."/>
            <person name="Jogler M."/>
            <person name="Boedeker C."/>
            <person name="Pinto D."/>
            <person name="Vollmers J."/>
            <person name="Rivas-Marin E."/>
            <person name="Kohn T."/>
            <person name="Peeters S.H."/>
            <person name="Heuer A."/>
            <person name="Rast P."/>
            <person name="Oberbeckmann S."/>
            <person name="Bunk B."/>
            <person name="Jeske O."/>
            <person name="Meyerdierks A."/>
            <person name="Storesund J.E."/>
            <person name="Kallscheuer N."/>
            <person name="Luecker S."/>
            <person name="Lage O.M."/>
            <person name="Pohl T."/>
            <person name="Merkel B.J."/>
            <person name="Hornburger P."/>
            <person name="Mueller R.-W."/>
            <person name="Bruemmer F."/>
            <person name="Labrenz M."/>
            <person name="Spormann A.M."/>
            <person name="Op den Camp H."/>
            <person name="Overmann J."/>
            <person name="Amann R."/>
            <person name="Jetten M.S.M."/>
            <person name="Mascher T."/>
            <person name="Medema M.H."/>
            <person name="Devos D.P."/>
            <person name="Kaster A.-K."/>
            <person name="Ovreas L."/>
            <person name="Rohde M."/>
            <person name="Galperin M.Y."/>
            <person name="Jogler C."/>
        </authorList>
    </citation>
    <scope>NUCLEOTIDE SEQUENCE [LARGE SCALE GENOMIC DNA]</scope>
    <source>
        <strain evidence="12 13">Mal52</strain>
    </source>
</reference>
<dbReference type="GO" id="GO:0015934">
    <property type="term" value="C:large ribosomal subunit"/>
    <property type="evidence" value="ECO:0007669"/>
    <property type="project" value="InterPro"/>
</dbReference>
<keyword evidence="2 10" id="KW-0678">Repressor</keyword>
<keyword evidence="4 10" id="KW-0699">rRNA-binding</keyword>
<evidence type="ECO:0000256" key="3">
    <source>
        <dbReference type="ARBA" id="ARBA00022555"/>
    </source>
</evidence>
<comment type="function">
    <text evidence="10">Protein L1 is also a translational repressor protein, it controls the translation of the L11 operon by binding to its mRNA.</text>
</comment>
<evidence type="ECO:0000256" key="4">
    <source>
        <dbReference type="ARBA" id="ARBA00022730"/>
    </source>
</evidence>
<dbReference type="SUPFAM" id="SSF56808">
    <property type="entry name" value="Ribosomal protein L1"/>
    <property type="match status" value="1"/>
</dbReference>
<protein>
    <recommendedName>
        <fullName evidence="9 10">Large ribosomal subunit protein uL1</fullName>
    </recommendedName>
</protein>
<evidence type="ECO:0000256" key="11">
    <source>
        <dbReference type="RuleBase" id="RU000659"/>
    </source>
</evidence>
<evidence type="ECO:0000256" key="10">
    <source>
        <dbReference type="HAMAP-Rule" id="MF_01318"/>
    </source>
</evidence>
<dbReference type="Proteomes" id="UP000319383">
    <property type="component" value="Chromosome"/>
</dbReference>
<evidence type="ECO:0000256" key="9">
    <source>
        <dbReference type="ARBA" id="ARBA00035241"/>
    </source>
</evidence>
<dbReference type="CDD" id="cd00403">
    <property type="entry name" value="Ribosomal_L1"/>
    <property type="match status" value="1"/>
</dbReference>
<evidence type="ECO:0000313" key="12">
    <source>
        <dbReference type="EMBL" id="QDU46916.1"/>
    </source>
</evidence>
<dbReference type="GO" id="GO:0019843">
    <property type="term" value="F:rRNA binding"/>
    <property type="evidence" value="ECO:0007669"/>
    <property type="project" value="UniProtKB-UniRule"/>
</dbReference>
<evidence type="ECO:0000313" key="13">
    <source>
        <dbReference type="Proteomes" id="UP000319383"/>
    </source>
</evidence>
<evidence type="ECO:0000256" key="8">
    <source>
        <dbReference type="ARBA" id="ARBA00023274"/>
    </source>
</evidence>